<proteinExistence type="predicted"/>
<accession>A0A6J4V282</accession>
<name>A0A6J4V282_9BACT</name>
<sequence length="52" mass="5121">AGGAGRPSAGAPPWARASDQTVLRGTELRGGGAGAPRGPRAGRRRADRGAGR</sequence>
<feature type="region of interest" description="Disordered" evidence="1">
    <location>
        <begin position="1"/>
        <end position="52"/>
    </location>
</feature>
<gene>
    <name evidence="2" type="ORF">AVDCRST_MAG49-2849</name>
</gene>
<feature type="non-terminal residue" evidence="2">
    <location>
        <position position="52"/>
    </location>
</feature>
<feature type="non-terminal residue" evidence="2">
    <location>
        <position position="1"/>
    </location>
</feature>
<evidence type="ECO:0000313" key="2">
    <source>
        <dbReference type="EMBL" id="CAA9565179.1"/>
    </source>
</evidence>
<reference evidence="2" key="1">
    <citation type="submission" date="2020-02" db="EMBL/GenBank/DDBJ databases">
        <authorList>
            <person name="Meier V. D."/>
        </authorList>
    </citation>
    <scope>NUCLEOTIDE SEQUENCE</scope>
    <source>
        <strain evidence="2">AVDCRST_MAG49</strain>
    </source>
</reference>
<dbReference type="AlphaFoldDB" id="A0A6J4V282"/>
<dbReference type="EMBL" id="CADCWG010000199">
    <property type="protein sequence ID" value="CAA9565179.1"/>
    <property type="molecule type" value="Genomic_DNA"/>
</dbReference>
<feature type="compositionally biased region" description="Low complexity" evidence="1">
    <location>
        <begin position="1"/>
        <end position="18"/>
    </location>
</feature>
<evidence type="ECO:0000256" key="1">
    <source>
        <dbReference type="SAM" id="MobiDB-lite"/>
    </source>
</evidence>
<protein>
    <submittedName>
        <fullName evidence="2">Uncharacterized protein</fullName>
    </submittedName>
</protein>
<organism evidence="2">
    <name type="scientific">uncultured Thermomicrobiales bacterium</name>
    <dbReference type="NCBI Taxonomy" id="1645740"/>
    <lineage>
        <taxon>Bacteria</taxon>
        <taxon>Pseudomonadati</taxon>
        <taxon>Thermomicrobiota</taxon>
        <taxon>Thermomicrobia</taxon>
        <taxon>Thermomicrobiales</taxon>
        <taxon>environmental samples</taxon>
    </lineage>
</organism>